<sequence>MDRAFRILTIYHRLLQNKKVNKKSLALLLNTSTRTIQRDIDDIRNFLYESEHWLNTQYEVKYDYDLESYTINHDKNENLYYMYDILTKLYVTMPTISYPFYRYLKELINKHHSNHQNELYQYLDKFIVDSDIPSVSNLAITTQAINTKNYLLKDNENILPITLNYNNYGFYLTYLMEGNLLRTNVGHLNIQTSNKSFKEEDITDERTQVTLEMTKDIWKDIHLYYENYIIEKYFKNLIVVTIEDMLPYEAIQLCFNYRSQVRIISPLDLREIVIDELLLLQSIYLKQRIQK</sequence>
<dbReference type="Pfam" id="PF08279">
    <property type="entry name" value="HTH_11"/>
    <property type="match status" value="1"/>
</dbReference>
<name>A0AAE5SXQ4_STACR</name>
<organism evidence="2 3">
    <name type="scientific">Staphylococcus chromogenes</name>
    <name type="common">Staphylococcus hyicus subsp. chromogenes</name>
    <dbReference type="NCBI Taxonomy" id="46126"/>
    <lineage>
        <taxon>Bacteria</taxon>
        <taxon>Bacillati</taxon>
        <taxon>Bacillota</taxon>
        <taxon>Bacilli</taxon>
        <taxon>Bacillales</taxon>
        <taxon>Staphylococcaceae</taxon>
        <taxon>Staphylococcus</taxon>
    </lineage>
</organism>
<protein>
    <submittedName>
        <fullName evidence="2">HTH domain-containing protein</fullName>
    </submittedName>
</protein>
<dbReference type="InterPro" id="IPR036388">
    <property type="entry name" value="WH-like_DNA-bd_sf"/>
</dbReference>
<proteinExistence type="predicted"/>
<comment type="caution">
    <text evidence="2">The sequence shown here is derived from an EMBL/GenBank/DDBJ whole genome shotgun (WGS) entry which is preliminary data.</text>
</comment>
<dbReference type="Proteomes" id="UP000242704">
    <property type="component" value="Unassembled WGS sequence"/>
</dbReference>
<dbReference type="InterPro" id="IPR013196">
    <property type="entry name" value="HTH_11"/>
</dbReference>
<evidence type="ECO:0000259" key="1">
    <source>
        <dbReference type="Pfam" id="PF08279"/>
    </source>
</evidence>
<accession>A0AAE5SXQ4</accession>
<dbReference type="RefSeq" id="WP_031886434.1">
    <property type="nucleotide sequence ID" value="NZ_JAVRJE010000003.1"/>
</dbReference>
<dbReference type="Gene3D" id="1.10.10.10">
    <property type="entry name" value="Winged helix-like DNA-binding domain superfamily/Winged helix DNA-binding domain"/>
    <property type="match status" value="1"/>
</dbReference>
<feature type="domain" description="Helix-turn-helix type 11" evidence="1">
    <location>
        <begin position="6"/>
        <end position="48"/>
    </location>
</feature>
<evidence type="ECO:0000313" key="3">
    <source>
        <dbReference type="Proteomes" id="UP000242704"/>
    </source>
</evidence>
<dbReference type="AlphaFoldDB" id="A0AAE5SXQ4"/>
<reference evidence="2 3" key="1">
    <citation type="journal article" date="2016" name="Front. Microbiol.">
        <title>Comprehensive Phylogenetic Analysis of Bovine Non-aureus Staphylococci Species Based on Whole-Genome Sequencing.</title>
        <authorList>
            <person name="Naushad S."/>
            <person name="Barkema H.W."/>
            <person name="Luby C."/>
            <person name="Condas L.A."/>
            <person name="Nobrega D.B."/>
            <person name="Carson D.A."/>
            <person name="De Buck J."/>
        </authorList>
    </citation>
    <scope>NUCLEOTIDE SEQUENCE [LARGE SCALE GENOMIC DNA]</scope>
    <source>
        <strain evidence="2 3">SNUC 505</strain>
    </source>
</reference>
<gene>
    <name evidence="2" type="ORF">BU653_09740</name>
</gene>
<evidence type="ECO:0000313" key="2">
    <source>
        <dbReference type="EMBL" id="PTG12003.1"/>
    </source>
</evidence>
<dbReference type="EMBL" id="PZBZ01000060">
    <property type="protein sequence ID" value="PTG12003.1"/>
    <property type="molecule type" value="Genomic_DNA"/>
</dbReference>